<keyword evidence="3 5" id="KW-0694">RNA-binding</keyword>
<keyword evidence="4 5" id="KW-0648">Protein biosynthesis</keyword>
<dbReference type="GO" id="GO:0016281">
    <property type="term" value="C:eukaryotic translation initiation factor 4F complex"/>
    <property type="evidence" value="ECO:0007669"/>
    <property type="project" value="TreeGrafter"/>
</dbReference>
<reference evidence="6" key="1">
    <citation type="journal article" date="2023" name="PLoS Negl. Trop. Dis.">
        <title>A genome sequence for Biomphalaria pfeifferi, the major vector snail for the human-infecting parasite Schistosoma mansoni.</title>
        <authorList>
            <person name="Bu L."/>
            <person name="Lu L."/>
            <person name="Laidemitt M.R."/>
            <person name="Zhang S.M."/>
            <person name="Mutuku M."/>
            <person name="Mkoji G."/>
            <person name="Steinauer M."/>
            <person name="Loker E.S."/>
        </authorList>
    </citation>
    <scope>NUCLEOTIDE SEQUENCE</scope>
    <source>
        <strain evidence="6">KasaAsao</strain>
    </source>
</reference>
<dbReference type="PANTHER" id="PTHR11960:SF66">
    <property type="entry name" value="EUKARYOTIC TRANSLATION INITIATION FACTOR 4E TYPE 3"/>
    <property type="match status" value="1"/>
</dbReference>
<dbReference type="InterPro" id="IPR001040">
    <property type="entry name" value="TIF_eIF_4E"/>
</dbReference>
<evidence type="ECO:0000256" key="1">
    <source>
        <dbReference type="ARBA" id="ARBA00022540"/>
    </source>
</evidence>
<name>A0AAD8FHY0_BIOPF</name>
<sequence length="247" mass="28616">SVRGTTVQQYESSLTKIYTVDTVQGFWSVYNHIPEPSKLSIRYSYHLMRAQRRPVWEDEENSEGGNWTFKCKKQDTEDVWKQLLLAAIGEQLSDCMSEEDDIIGISVSIRDRDDLILIWNNLASHKDDAKIIKKVKELLPHVTFTTIFYKGLVRLSFRTDHMLYFCLSENHSTCMKHLKGKGQIEFILDETSTKRAEVKCFEKYHHCYIVLPGEPVHLLLANCTTKLDGGFRTILQRNVRSLLATLI</sequence>
<gene>
    <name evidence="6" type="ORF">Bpfe_006756</name>
</gene>
<dbReference type="InterPro" id="IPR023398">
    <property type="entry name" value="TIF_eIF4e-like"/>
</dbReference>
<comment type="caution">
    <text evidence="6">The sequence shown here is derived from an EMBL/GenBank/DDBJ whole genome shotgun (WGS) entry which is preliminary data.</text>
</comment>
<dbReference type="Proteomes" id="UP001233172">
    <property type="component" value="Unassembled WGS sequence"/>
</dbReference>
<dbReference type="AlphaFoldDB" id="A0AAD8FHY0"/>
<proteinExistence type="inferred from homology"/>
<evidence type="ECO:0000313" key="7">
    <source>
        <dbReference type="Proteomes" id="UP001233172"/>
    </source>
</evidence>
<dbReference type="PANTHER" id="PTHR11960">
    <property type="entry name" value="EUKARYOTIC TRANSLATION INITIATION FACTOR 4E RELATED"/>
    <property type="match status" value="1"/>
</dbReference>
<keyword evidence="7" id="KW-1185">Reference proteome</keyword>
<dbReference type="Pfam" id="PF01652">
    <property type="entry name" value="IF4E"/>
    <property type="match status" value="1"/>
</dbReference>
<dbReference type="SUPFAM" id="SSF55418">
    <property type="entry name" value="eIF4e-like"/>
    <property type="match status" value="1"/>
</dbReference>
<dbReference type="EMBL" id="JASAOG010000019">
    <property type="protein sequence ID" value="KAK0064071.1"/>
    <property type="molecule type" value="Genomic_DNA"/>
</dbReference>
<keyword evidence="1 5" id="KW-0396">Initiation factor</keyword>
<organism evidence="6 7">
    <name type="scientific">Biomphalaria pfeifferi</name>
    <name type="common">Bloodfluke planorb</name>
    <name type="synonym">Freshwater snail</name>
    <dbReference type="NCBI Taxonomy" id="112525"/>
    <lineage>
        <taxon>Eukaryota</taxon>
        <taxon>Metazoa</taxon>
        <taxon>Spiralia</taxon>
        <taxon>Lophotrochozoa</taxon>
        <taxon>Mollusca</taxon>
        <taxon>Gastropoda</taxon>
        <taxon>Heterobranchia</taxon>
        <taxon>Euthyneura</taxon>
        <taxon>Panpulmonata</taxon>
        <taxon>Hygrophila</taxon>
        <taxon>Lymnaeoidea</taxon>
        <taxon>Planorbidae</taxon>
        <taxon>Biomphalaria</taxon>
    </lineage>
</organism>
<dbReference type="GO" id="GO:0003743">
    <property type="term" value="F:translation initiation factor activity"/>
    <property type="evidence" value="ECO:0007669"/>
    <property type="project" value="UniProtKB-KW"/>
</dbReference>
<protein>
    <submittedName>
        <fullName evidence="6">Eukaryotic translation initiation factor 4E type 3 isoform X2</fullName>
    </submittedName>
</protein>
<feature type="non-terminal residue" evidence="6">
    <location>
        <position position="1"/>
    </location>
</feature>
<evidence type="ECO:0000256" key="3">
    <source>
        <dbReference type="ARBA" id="ARBA00022884"/>
    </source>
</evidence>
<comment type="similarity">
    <text evidence="5">Belongs to the eukaryotic initiation factor 4E family.</text>
</comment>
<dbReference type="Gene3D" id="3.30.760.10">
    <property type="entry name" value="RNA Cap, Translation Initiation Factor Eif4e"/>
    <property type="match status" value="1"/>
</dbReference>
<reference evidence="6" key="2">
    <citation type="submission" date="2023-04" db="EMBL/GenBank/DDBJ databases">
        <authorList>
            <person name="Bu L."/>
            <person name="Lu L."/>
            <person name="Laidemitt M.R."/>
            <person name="Zhang S.M."/>
            <person name="Mutuku M."/>
            <person name="Mkoji G."/>
            <person name="Steinauer M."/>
            <person name="Loker E.S."/>
        </authorList>
    </citation>
    <scope>NUCLEOTIDE SEQUENCE</scope>
    <source>
        <strain evidence="6">KasaAsao</strain>
        <tissue evidence="6">Whole Snail</tissue>
    </source>
</reference>
<dbReference type="GO" id="GO:0000340">
    <property type="term" value="F:RNA 7-methylguanosine cap binding"/>
    <property type="evidence" value="ECO:0007669"/>
    <property type="project" value="TreeGrafter"/>
</dbReference>
<dbReference type="GO" id="GO:0006417">
    <property type="term" value="P:regulation of translation"/>
    <property type="evidence" value="ECO:0007669"/>
    <property type="project" value="UniProtKB-KW"/>
</dbReference>
<keyword evidence="2" id="KW-0810">Translation regulation</keyword>
<accession>A0AAD8FHY0</accession>
<evidence type="ECO:0000256" key="5">
    <source>
        <dbReference type="RuleBase" id="RU004374"/>
    </source>
</evidence>
<evidence type="ECO:0000256" key="4">
    <source>
        <dbReference type="ARBA" id="ARBA00022917"/>
    </source>
</evidence>
<evidence type="ECO:0000313" key="6">
    <source>
        <dbReference type="EMBL" id="KAK0064071.1"/>
    </source>
</evidence>
<evidence type="ECO:0000256" key="2">
    <source>
        <dbReference type="ARBA" id="ARBA00022845"/>
    </source>
</evidence>